<dbReference type="PROSITE" id="PS51272">
    <property type="entry name" value="SLH"/>
    <property type="match status" value="3"/>
</dbReference>
<gene>
    <name evidence="2" type="ORF">E6C55_32605</name>
</gene>
<dbReference type="EMBL" id="SSOB01000077">
    <property type="protein sequence ID" value="THF72619.1"/>
    <property type="molecule type" value="Genomic_DNA"/>
</dbReference>
<proteinExistence type="predicted"/>
<dbReference type="OrthoDB" id="9802993at2"/>
<dbReference type="Pfam" id="PF12733">
    <property type="entry name" value="Cadherin-like"/>
    <property type="match status" value="6"/>
</dbReference>
<dbReference type="Pfam" id="PF00395">
    <property type="entry name" value="SLH"/>
    <property type="match status" value="3"/>
</dbReference>
<protein>
    <recommendedName>
        <fullName evidence="1">SLH domain-containing protein</fullName>
    </recommendedName>
</protein>
<comment type="caution">
    <text evidence="2">The sequence shown here is derived from an EMBL/GenBank/DDBJ whole genome shotgun (WGS) entry which is preliminary data.</text>
</comment>
<name>A0A4S4BEN3_9BACL</name>
<dbReference type="InterPro" id="IPR025883">
    <property type="entry name" value="Cadherin-like_domain"/>
</dbReference>
<reference evidence="2 3" key="1">
    <citation type="submission" date="2019-04" db="EMBL/GenBank/DDBJ databases">
        <title>Cohnella sp. nov. isolated from preserved vegetables.</title>
        <authorList>
            <person name="Lin S.-Y."/>
            <person name="Hung M.-H."/>
            <person name="Young C.-C."/>
        </authorList>
    </citation>
    <scope>NUCLEOTIDE SEQUENCE [LARGE SCALE GENOMIC DNA]</scope>
    <source>
        <strain evidence="2 3">CC-MHH1044</strain>
    </source>
</reference>
<feature type="domain" description="SLH" evidence="1">
    <location>
        <begin position="1018"/>
        <end position="1078"/>
    </location>
</feature>
<dbReference type="AlphaFoldDB" id="A0A4S4BEN3"/>
<dbReference type="PANTHER" id="PTHR14776">
    <property type="entry name" value="CADHERIN-LIKE AND PC-ESTERASE DOMAIN-CONTAINING PROTEIN 1"/>
    <property type="match status" value="1"/>
</dbReference>
<evidence type="ECO:0000259" key="1">
    <source>
        <dbReference type="PROSITE" id="PS51272"/>
    </source>
</evidence>
<feature type="domain" description="SLH" evidence="1">
    <location>
        <begin position="1144"/>
        <end position="1199"/>
    </location>
</feature>
<accession>A0A4S4BEN3</accession>
<keyword evidence="3" id="KW-1185">Reference proteome</keyword>
<evidence type="ECO:0000313" key="3">
    <source>
        <dbReference type="Proteomes" id="UP000310636"/>
    </source>
</evidence>
<evidence type="ECO:0000313" key="2">
    <source>
        <dbReference type="EMBL" id="THF72619.1"/>
    </source>
</evidence>
<feature type="domain" description="SLH" evidence="1">
    <location>
        <begin position="1079"/>
        <end position="1142"/>
    </location>
</feature>
<organism evidence="2 3">
    <name type="scientific">Cohnella fermenti</name>
    <dbReference type="NCBI Taxonomy" id="2565925"/>
    <lineage>
        <taxon>Bacteria</taxon>
        <taxon>Bacillati</taxon>
        <taxon>Bacillota</taxon>
        <taxon>Bacilli</taxon>
        <taxon>Bacillales</taxon>
        <taxon>Paenibacillaceae</taxon>
        <taxon>Cohnella</taxon>
    </lineage>
</organism>
<dbReference type="PANTHER" id="PTHR14776:SF1">
    <property type="entry name" value="CADHERIN-LIKE AND PC-ESTERASE DOMAIN-CONTAINING PROTEIN 1"/>
    <property type="match status" value="1"/>
</dbReference>
<dbReference type="Gene3D" id="2.60.40.2340">
    <property type="match status" value="3"/>
</dbReference>
<sequence>MVRRYLTEFETRGVFKLIAQAGFARKASWLAALLLIWTALSGCVSTQPSVIITITDGDTLEANEQIYLLFNDGTSATTEGQAGQSSITIGNPEGKTIVGAWVYDSVAGVSWVPEYSYGGYLDQNAVYISKLTETKPQIPAVYAIAKGKPTPNSTYGSGYYDVTFALYGAGENAPLVDGQTGVFAQTTDQVTFMDLDPKNAGSGTVTNGLASFTQNGFVTFQLKSSAIDPDDPKLSSIPFKLKTASGYIPIYSDTDLSSLSLSAGELSPSFDPSVTSYTVDVENEIKSLSVTAAVYDSQSSIAVNDAGVASGTASGAIDLAVGANEVEVVVTAEDGTEKTYTVTVNRAEPPYVPSSDATLSGLTVSVGTLSPAFDAAETTYHVDVANGVESVTVTPTVSDSKATVSVGDEEVASGTASEAIALAVGANEVEVVVTAEDGTEMTYTITVNRAEPPYVPSSDATLSSLSVSAGTLSPAFDADETTYHVDVANGIESVTVTPTVSDSKATVSVGGEAVDSGTASGAIALAVGANEVEVVVTAEDGTEKTYTVTVNRAEPPYVPSSDATLSGLSVSAGTLSPVFDADETTYHVDVANGIESVTVTPTVSDGKATVSVGDEEVASGTASGAIDLAVGANEVEVVVTAEDGTEMTYTITVNRAEPPYVPSSDATLSGLSVSAGTLSPVFDADETTYHVDVANGIESVTVTPTVSDGKATVSVGDEEVASGTASEAIALAVGANEVEVVVTAEDGTEMTYTITVNRAEPPYVPSSDATLSGLSVSAGTLSPAFDADETTYHVDVANGVESVTVTPTVSDGKATVSVGDEEVASGTASEAIALAVGANEVEVVVTAEDGTEMTYTVTVNRASAVSGGGSYAAAETIVSTNGTLNLPVGFSGQVSLDGELSIQIPSNATNRELKLTISKVLDAGPLLANNEVLASSIYEILKNFEDNFANPVTLTFVFDPSSLKEVQKPSVFYYDEAMKEWVEVGGLAEGNRISVDVDHFTKYAVLAVGGAGETEAEAEEVNFSDISGHWAEAAIRQAASLGIVQGYKDGTFKPAAIVTRAEFAVMLMNATGAAGEGMKLTFSDSASIGAWAKTAVAQALEAGIVTGYSDGTFRPDAPITRAEMAAMIAKTLTWNVDEQAATGFADDASIPSWARGAVTAIGQHGLMEGNEEGKFLADARATRAEAATVLLRMLAQRNS</sequence>
<dbReference type="InterPro" id="IPR001119">
    <property type="entry name" value="SLH_dom"/>
</dbReference>
<dbReference type="Proteomes" id="UP000310636">
    <property type="component" value="Unassembled WGS sequence"/>
</dbReference>